<feature type="domain" description="Prohead serine protease" evidence="4">
    <location>
        <begin position="27"/>
        <end position="167"/>
    </location>
</feature>
<keyword evidence="1" id="KW-1188">Viral release from host cell</keyword>
<evidence type="ECO:0000256" key="2">
    <source>
        <dbReference type="ARBA" id="ARBA00022670"/>
    </source>
</evidence>
<evidence type="ECO:0000313" key="6">
    <source>
        <dbReference type="Proteomes" id="UP000017819"/>
    </source>
</evidence>
<dbReference type="InterPro" id="IPR006433">
    <property type="entry name" value="Prohead_protease"/>
</dbReference>
<name>V4R9B3_9HYPH</name>
<dbReference type="GO" id="GO:0008233">
    <property type="term" value="F:peptidase activity"/>
    <property type="evidence" value="ECO:0007669"/>
    <property type="project" value="UniProtKB-KW"/>
</dbReference>
<evidence type="ECO:0000313" key="5">
    <source>
        <dbReference type="EMBL" id="ESR22791.1"/>
    </source>
</evidence>
<dbReference type="AlphaFoldDB" id="V4R9B3"/>
<evidence type="ECO:0000256" key="1">
    <source>
        <dbReference type="ARBA" id="ARBA00022612"/>
    </source>
</evidence>
<organism evidence="5 6">
    <name type="scientific">Lutibaculum baratangense AMV1</name>
    <dbReference type="NCBI Taxonomy" id="631454"/>
    <lineage>
        <taxon>Bacteria</taxon>
        <taxon>Pseudomonadati</taxon>
        <taxon>Pseudomonadota</taxon>
        <taxon>Alphaproteobacteria</taxon>
        <taxon>Hyphomicrobiales</taxon>
        <taxon>Tepidamorphaceae</taxon>
        <taxon>Lutibaculum</taxon>
    </lineage>
</organism>
<keyword evidence="3" id="KW-0378">Hydrolase</keyword>
<proteinExistence type="predicted"/>
<accession>V4R9B3</accession>
<reference evidence="5 6" key="1">
    <citation type="journal article" date="2014" name="Genome Announc.">
        <title>Draft Genome Sequence of Lutibaculum baratangense Strain AMV1T, Isolated from a Mud Volcano in Andamans, India.</title>
        <authorList>
            <person name="Singh A."/>
            <person name="Sreenivas A."/>
            <person name="Sathyanarayana Reddy G."/>
            <person name="Pinnaka A.K."/>
            <person name="Shivaji S."/>
        </authorList>
    </citation>
    <scope>NUCLEOTIDE SEQUENCE [LARGE SCALE GENOMIC DNA]</scope>
    <source>
        <strain evidence="5 6">AMV1</strain>
    </source>
</reference>
<keyword evidence="2 5" id="KW-0645">Protease</keyword>
<comment type="caution">
    <text evidence="5">The sequence shown here is derived from an EMBL/GenBank/DDBJ whole genome shotgun (WGS) entry which is preliminary data.</text>
</comment>
<dbReference type="OrthoDB" id="9804926at2"/>
<dbReference type="STRING" id="631454.N177_3928"/>
<dbReference type="GO" id="GO:0006508">
    <property type="term" value="P:proteolysis"/>
    <property type="evidence" value="ECO:0007669"/>
    <property type="project" value="UniProtKB-KW"/>
</dbReference>
<dbReference type="InterPro" id="IPR054613">
    <property type="entry name" value="Peptidase_S78_dom"/>
</dbReference>
<dbReference type="RefSeq" id="WP_023434037.1">
    <property type="nucleotide sequence ID" value="NZ_AWXZ01000040.1"/>
</dbReference>
<dbReference type="Pfam" id="PF04586">
    <property type="entry name" value="Peptidase_S78"/>
    <property type="match status" value="1"/>
</dbReference>
<dbReference type="NCBIfam" id="TIGR01543">
    <property type="entry name" value="proheadase_HK97"/>
    <property type="match status" value="1"/>
</dbReference>
<keyword evidence="6" id="KW-1185">Reference proteome</keyword>
<gene>
    <name evidence="5" type="ORF">N177_3928</name>
</gene>
<dbReference type="PATRIC" id="fig|631454.5.peg.3880"/>
<evidence type="ECO:0000256" key="3">
    <source>
        <dbReference type="ARBA" id="ARBA00022801"/>
    </source>
</evidence>
<dbReference type="SUPFAM" id="SSF50789">
    <property type="entry name" value="Herpes virus serine proteinase, assemblin"/>
    <property type="match status" value="1"/>
</dbReference>
<dbReference type="EMBL" id="AWXZ01000040">
    <property type="protein sequence ID" value="ESR22791.1"/>
    <property type="molecule type" value="Genomic_DNA"/>
</dbReference>
<evidence type="ECO:0000259" key="4">
    <source>
        <dbReference type="Pfam" id="PF04586"/>
    </source>
</evidence>
<sequence>MSGEGVERAAADALARETKRAPVALEEVTEDGTFEGYASLFGKADLSGDVIEPGAFAASLRKRGPSRIRMLWQHEPSEPIGVWISIAEDRRGLKVAGRLTPEVMRAREVLALMREGGLDGLSIGFRTIRARRDRRTGLRHLLEVDLWEISVVTFPMLDEARVGQVKRSPWARGPGDEAAIRRAAAALRRAM</sequence>
<dbReference type="Proteomes" id="UP000017819">
    <property type="component" value="Unassembled WGS sequence"/>
</dbReference>
<protein>
    <submittedName>
        <fullName evidence="5">Prohead protease</fullName>
    </submittedName>
</protein>
<dbReference type="eggNOG" id="COG3740">
    <property type="taxonomic scope" value="Bacteria"/>
</dbReference>